<proteinExistence type="predicted"/>
<feature type="transmembrane region" description="Helical" evidence="1">
    <location>
        <begin position="120"/>
        <end position="138"/>
    </location>
</feature>
<feature type="transmembrane region" description="Helical" evidence="1">
    <location>
        <begin position="95"/>
        <end position="114"/>
    </location>
</feature>
<dbReference type="GO" id="GO:0005886">
    <property type="term" value="C:plasma membrane"/>
    <property type="evidence" value="ECO:0007669"/>
    <property type="project" value="TreeGrafter"/>
</dbReference>
<dbReference type="PANTHER" id="PTHR11328">
    <property type="entry name" value="MAJOR FACILITATOR SUPERFAMILY DOMAIN-CONTAINING PROTEIN"/>
    <property type="match status" value="1"/>
</dbReference>
<evidence type="ECO:0008006" key="3">
    <source>
        <dbReference type="Google" id="ProtNLM"/>
    </source>
</evidence>
<keyword evidence="1" id="KW-1133">Transmembrane helix</keyword>
<accession>X1FAW9</accession>
<dbReference type="InterPro" id="IPR039672">
    <property type="entry name" value="MFS_2"/>
</dbReference>
<dbReference type="EMBL" id="BARU01004007">
    <property type="protein sequence ID" value="GAH29710.1"/>
    <property type="molecule type" value="Genomic_DNA"/>
</dbReference>
<evidence type="ECO:0000313" key="2">
    <source>
        <dbReference type="EMBL" id="GAH29710.1"/>
    </source>
</evidence>
<feature type="transmembrane region" description="Helical" evidence="1">
    <location>
        <begin position="54"/>
        <end position="75"/>
    </location>
</feature>
<dbReference type="PANTHER" id="PTHR11328:SF24">
    <property type="entry name" value="MAJOR FACILITATOR SUPERFAMILY (MFS) PROFILE DOMAIN-CONTAINING PROTEIN"/>
    <property type="match status" value="1"/>
</dbReference>
<feature type="transmembrane region" description="Helical" evidence="1">
    <location>
        <begin position="12"/>
        <end position="34"/>
    </location>
</feature>
<sequence length="143" mass="16231">MEEFKGKRFFLYNLSTAGWVLLDSIWLTFAIAFLLPPKERVAEGMIPFVSNERFLGIITVLGAVMLFGRIIDAVADPLVASWSDRSPSRLGRRRFFLIIGGLPLAVSTVFIFFPPTPYTSFINGIYLAIVFIPFRSTFIRFQI</sequence>
<dbReference type="GO" id="GO:0015293">
    <property type="term" value="F:symporter activity"/>
    <property type="evidence" value="ECO:0007669"/>
    <property type="project" value="InterPro"/>
</dbReference>
<dbReference type="GO" id="GO:0008643">
    <property type="term" value="P:carbohydrate transport"/>
    <property type="evidence" value="ECO:0007669"/>
    <property type="project" value="InterPro"/>
</dbReference>
<comment type="caution">
    <text evidence="2">The sequence shown here is derived from an EMBL/GenBank/DDBJ whole genome shotgun (WGS) entry which is preliminary data.</text>
</comment>
<evidence type="ECO:0000256" key="1">
    <source>
        <dbReference type="SAM" id="Phobius"/>
    </source>
</evidence>
<keyword evidence="1" id="KW-0812">Transmembrane</keyword>
<reference evidence="2" key="1">
    <citation type="journal article" date="2014" name="Front. Microbiol.">
        <title>High frequency of phylogenetically diverse reductive dehalogenase-homologous genes in deep subseafloor sedimentary metagenomes.</title>
        <authorList>
            <person name="Kawai M."/>
            <person name="Futagami T."/>
            <person name="Toyoda A."/>
            <person name="Takaki Y."/>
            <person name="Nishi S."/>
            <person name="Hori S."/>
            <person name="Arai W."/>
            <person name="Tsubouchi T."/>
            <person name="Morono Y."/>
            <person name="Uchiyama I."/>
            <person name="Ito T."/>
            <person name="Fujiyama A."/>
            <person name="Inagaki F."/>
            <person name="Takami H."/>
        </authorList>
    </citation>
    <scope>NUCLEOTIDE SEQUENCE</scope>
    <source>
        <strain evidence="2">Expedition CK06-06</strain>
    </source>
</reference>
<dbReference type="AlphaFoldDB" id="X1FAW9"/>
<gene>
    <name evidence="2" type="ORF">S03H2_08292</name>
</gene>
<name>X1FAW9_9ZZZZ</name>
<keyword evidence="1" id="KW-0472">Membrane</keyword>
<organism evidence="2">
    <name type="scientific">marine sediment metagenome</name>
    <dbReference type="NCBI Taxonomy" id="412755"/>
    <lineage>
        <taxon>unclassified sequences</taxon>
        <taxon>metagenomes</taxon>
        <taxon>ecological metagenomes</taxon>
    </lineage>
</organism>
<protein>
    <recommendedName>
        <fullName evidence="3">Major facilitator superfamily (MFS) profile domain-containing protein</fullName>
    </recommendedName>
</protein>
<dbReference type="Pfam" id="PF13347">
    <property type="entry name" value="MFS_2"/>
    <property type="match status" value="1"/>
</dbReference>